<accession>A0ABT1WEI1</accession>
<dbReference type="PANTHER" id="PTHR30026">
    <property type="entry name" value="OUTER MEMBRANE PROTEIN TOLC"/>
    <property type="match status" value="1"/>
</dbReference>
<dbReference type="InterPro" id="IPR010130">
    <property type="entry name" value="T1SS_OMP_TolC"/>
</dbReference>
<dbReference type="SUPFAM" id="SSF56954">
    <property type="entry name" value="Outer membrane efflux proteins (OEP)"/>
    <property type="match status" value="1"/>
</dbReference>
<feature type="compositionally biased region" description="Polar residues" evidence="8">
    <location>
        <begin position="47"/>
        <end position="61"/>
    </location>
</feature>
<name>A0ABT1WEI1_9BURK</name>
<sequence length="699" mass="77387">MSMIRHFALKTLPLAVLSAWVVLHDIPAFAQQAAHSIPSGTPVEQPALTNTEGFSTAGEPTQPNPLRDSVVIGLENNPTLSAELSGLSAQIEEANVKFGGLLPTVDLRGSTGREKTKIDTVGSRTYNANSYGIEARQNIFNGFASQSRYLASYADAMQSYYRYLNKANQVAFEASSAHIDVSRAQALVKLAERNLKVHQDLMNKIDEKVKSGVARESDLEQARSRYTLALSNLATEKANAFTAMSNYQRITDRVWPINDEGQYVLQANFEVDNIERLVFALNTHPLLRAANAAIEASKQAVTAASEGFYPRIDLRAKSDVYSNYLSTFDERQISSVDVLASMNLYRGGADSASRNAAIHRKMRALDDKLVTCRAIRQNSQNALFDVNSLQRKQNYLRAQTDAIAKARAAYEQQFAVGRRSLLDLLSAENEYYQAHRGLINIDADLSVAKLRLLSATGQLIGLFGVDDLVKAGEPVKRQVILYKEQSQSGAESEGCPAELINIQGFQMPAIGFDDAFKKVGNDQPSSVPQPLVQQDAAPGVLPTLPVSMTAQAPQKPAESVDPATVSKNLISRTSEWLKAWQNKDVNAYIAFYAPTFKPEQGNYESWEVNRRERLRSAAKIEIDMTDVQVVPNFDDPTVYELTFTQNYRSNNYQEKSKKTLTWKQQGGQWQIVRERNEPLTGTSAKAPGPVQKTSKMTQL</sequence>
<dbReference type="RefSeq" id="WP_256763661.1">
    <property type="nucleotide sequence ID" value="NZ_JANIGO010000002.1"/>
</dbReference>
<evidence type="ECO:0000313" key="11">
    <source>
        <dbReference type="EMBL" id="MCQ8895895.1"/>
    </source>
</evidence>
<dbReference type="SUPFAM" id="SSF54427">
    <property type="entry name" value="NTF2-like"/>
    <property type="match status" value="1"/>
</dbReference>
<keyword evidence="9" id="KW-0732">Signal</keyword>
<evidence type="ECO:0000256" key="3">
    <source>
        <dbReference type="ARBA" id="ARBA00022448"/>
    </source>
</evidence>
<evidence type="ECO:0000256" key="7">
    <source>
        <dbReference type="ARBA" id="ARBA00023237"/>
    </source>
</evidence>
<feature type="domain" description="Cds6 C-terminal" evidence="10">
    <location>
        <begin position="569"/>
        <end position="674"/>
    </location>
</feature>
<dbReference type="Gene3D" id="3.10.450.50">
    <property type="match status" value="1"/>
</dbReference>
<feature type="region of interest" description="Disordered" evidence="8">
    <location>
        <begin position="674"/>
        <end position="699"/>
    </location>
</feature>
<dbReference type="PANTHER" id="PTHR30026:SF22">
    <property type="entry name" value="OUTER MEMBRANE EFFLUX PROTEIN"/>
    <property type="match status" value="1"/>
</dbReference>
<evidence type="ECO:0000256" key="9">
    <source>
        <dbReference type="SAM" id="SignalP"/>
    </source>
</evidence>
<dbReference type="InterPro" id="IPR032710">
    <property type="entry name" value="NTF2-like_dom_sf"/>
</dbReference>
<evidence type="ECO:0000256" key="4">
    <source>
        <dbReference type="ARBA" id="ARBA00022452"/>
    </source>
</evidence>
<dbReference type="InterPro" id="IPR051906">
    <property type="entry name" value="TolC-like"/>
</dbReference>
<gene>
    <name evidence="11" type="ORF">NQT62_05515</name>
</gene>
<proteinExistence type="inferred from homology"/>
<dbReference type="NCBIfam" id="TIGR01844">
    <property type="entry name" value="type_I_sec_TolC"/>
    <property type="match status" value="1"/>
</dbReference>
<keyword evidence="7" id="KW-0998">Cell outer membrane</keyword>
<reference evidence="11 12" key="1">
    <citation type="submission" date="2022-07" db="EMBL/GenBank/DDBJ databases">
        <authorList>
            <person name="Xamxidin M."/>
            <person name="Wu M."/>
        </authorList>
    </citation>
    <scope>NUCLEOTIDE SEQUENCE [LARGE SCALE GENOMIC DNA]</scope>
    <source>
        <strain evidence="11 12">NBRC 111650</strain>
    </source>
</reference>
<dbReference type="EMBL" id="JANIGO010000002">
    <property type="protein sequence ID" value="MCQ8895895.1"/>
    <property type="molecule type" value="Genomic_DNA"/>
</dbReference>
<keyword evidence="6" id="KW-0472">Membrane</keyword>
<keyword evidence="5" id="KW-0812">Transmembrane</keyword>
<comment type="caution">
    <text evidence="11">The sequence shown here is derived from an EMBL/GenBank/DDBJ whole genome shotgun (WGS) entry which is preliminary data.</text>
</comment>
<evidence type="ECO:0000256" key="8">
    <source>
        <dbReference type="SAM" id="MobiDB-lite"/>
    </source>
</evidence>
<feature type="region of interest" description="Disordered" evidence="8">
    <location>
        <begin position="38"/>
        <end position="64"/>
    </location>
</feature>
<evidence type="ECO:0000256" key="6">
    <source>
        <dbReference type="ARBA" id="ARBA00023136"/>
    </source>
</evidence>
<dbReference type="Pfam" id="PF24125">
    <property type="entry name" value="Cds6_C"/>
    <property type="match status" value="1"/>
</dbReference>
<dbReference type="InterPro" id="IPR056203">
    <property type="entry name" value="Cds6_C"/>
</dbReference>
<dbReference type="Proteomes" id="UP001204142">
    <property type="component" value="Unassembled WGS sequence"/>
</dbReference>
<organism evidence="11 12">
    <name type="scientific">Limnobacter humi</name>
    <dbReference type="NCBI Taxonomy" id="1778671"/>
    <lineage>
        <taxon>Bacteria</taxon>
        <taxon>Pseudomonadati</taxon>
        <taxon>Pseudomonadota</taxon>
        <taxon>Betaproteobacteria</taxon>
        <taxon>Burkholderiales</taxon>
        <taxon>Burkholderiaceae</taxon>
        <taxon>Limnobacter</taxon>
    </lineage>
</organism>
<dbReference type="Gene3D" id="1.20.1600.10">
    <property type="entry name" value="Outer membrane efflux proteins (OEP)"/>
    <property type="match status" value="1"/>
</dbReference>
<keyword evidence="4" id="KW-1134">Transmembrane beta strand</keyword>
<keyword evidence="3" id="KW-0813">Transport</keyword>
<evidence type="ECO:0000256" key="2">
    <source>
        <dbReference type="ARBA" id="ARBA00007613"/>
    </source>
</evidence>
<keyword evidence="12" id="KW-1185">Reference proteome</keyword>
<dbReference type="Pfam" id="PF02321">
    <property type="entry name" value="OEP"/>
    <property type="match status" value="2"/>
</dbReference>
<comment type="subcellular location">
    <subcellularLocation>
        <location evidence="1">Cell outer membrane</location>
    </subcellularLocation>
</comment>
<evidence type="ECO:0000256" key="1">
    <source>
        <dbReference type="ARBA" id="ARBA00004442"/>
    </source>
</evidence>
<evidence type="ECO:0000313" key="12">
    <source>
        <dbReference type="Proteomes" id="UP001204142"/>
    </source>
</evidence>
<evidence type="ECO:0000259" key="10">
    <source>
        <dbReference type="Pfam" id="PF24125"/>
    </source>
</evidence>
<dbReference type="InterPro" id="IPR003423">
    <property type="entry name" value="OMP_efflux"/>
</dbReference>
<feature type="signal peptide" evidence="9">
    <location>
        <begin position="1"/>
        <end position="30"/>
    </location>
</feature>
<protein>
    <submittedName>
        <fullName evidence="11">TolC family outer membrane protein</fullName>
    </submittedName>
</protein>
<feature type="chain" id="PRO_5045916523" evidence="9">
    <location>
        <begin position="31"/>
        <end position="699"/>
    </location>
</feature>
<comment type="similarity">
    <text evidence="2">Belongs to the outer membrane factor (OMF) (TC 1.B.17) family.</text>
</comment>
<evidence type="ECO:0000256" key="5">
    <source>
        <dbReference type="ARBA" id="ARBA00022692"/>
    </source>
</evidence>